<comment type="similarity">
    <text evidence="3 10">Belongs to the ALG6/ALG8 glucosyltransferase family.</text>
</comment>
<dbReference type="PANTHER" id="PTHR12413:SF2">
    <property type="entry name" value="DOLICHYL PYROPHOSPHATE GLC1MAN9GLCNAC2 ALPHA-1,3-GLUCOSYLTRANSFERASE-RELATED"/>
    <property type="match status" value="1"/>
</dbReference>
<proteinExistence type="inferred from homology"/>
<dbReference type="AlphaFoldDB" id="A0A8J5EXQ3"/>
<evidence type="ECO:0000256" key="6">
    <source>
        <dbReference type="ARBA" id="ARBA00022692"/>
    </source>
</evidence>
<feature type="transmembrane region" description="Helical" evidence="10">
    <location>
        <begin position="324"/>
        <end position="347"/>
    </location>
</feature>
<dbReference type="EC" id="2.4.1.-" evidence="10"/>
<feature type="transmembrane region" description="Helical" evidence="10">
    <location>
        <begin position="171"/>
        <end position="188"/>
    </location>
</feature>
<reference evidence="11 12" key="1">
    <citation type="submission" date="2020-08" db="EMBL/GenBank/DDBJ databases">
        <title>Plant Genome Project.</title>
        <authorList>
            <person name="Zhang R.-G."/>
        </authorList>
    </citation>
    <scope>NUCLEOTIDE SEQUENCE [LARGE SCALE GENOMIC DNA]</scope>
    <source>
        <tissue evidence="11">Rhizome</tissue>
    </source>
</reference>
<evidence type="ECO:0000256" key="3">
    <source>
        <dbReference type="ARBA" id="ARBA00008715"/>
    </source>
</evidence>
<keyword evidence="12" id="KW-1185">Reference proteome</keyword>
<feature type="transmembrane region" description="Helical" evidence="10">
    <location>
        <begin position="469"/>
        <end position="488"/>
    </location>
</feature>
<dbReference type="PANTHER" id="PTHR12413">
    <property type="entry name" value="DOLICHYL GLYCOSYLTRANSFERASE"/>
    <property type="match status" value="1"/>
</dbReference>
<feature type="transmembrane region" description="Helical" evidence="10">
    <location>
        <begin position="428"/>
        <end position="449"/>
    </location>
</feature>
<dbReference type="EMBL" id="JACMSC010000018">
    <property type="protein sequence ID" value="KAG6476542.1"/>
    <property type="molecule type" value="Genomic_DNA"/>
</dbReference>
<dbReference type="GO" id="GO:0005789">
    <property type="term" value="C:endoplasmic reticulum membrane"/>
    <property type="evidence" value="ECO:0007669"/>
    <property type="project" value="UniProtKB-SubCell"/>
</dbReference>
<dbReference type="UniPathway" id="UPA00378"/>
<evidence type="ECO:0000256" key="10">
    <source>
        <dbReference type="RuleBase" id="RU363110"/>
    </source>
</evidence>
<comment type="pathway">
    <text evidence="2 10">Protein modification; protein glycosylation.</text>
</comment>
<keyword evidence="7 10" id="KW-0256">Endoplasmic reticulum</keyword>
<accession>A0A8J5EXQ3</accession>
<evidence type="ECO:0000256" key="1">
    <source>
        <dbReference type="ARBA" id="ARBA00004477"/>
    </source>
</evidence>
<feature type="transmembrane region" description="Helical" evidence="10">
    <location>
        <begin position="500"/>
        <end position="522"/>
    </location>
</feature>
<keyword evidence="6 10" id="KW-0812">Transmembrane</keyword>
<evidence type="ECO:0000256" key="7">
    <source>
        <dbReference type="ARBA" id="ARBA00022824"/>
    </source>
</evidence>
<keyword evidence="9 10" id="KW-0472">Membrane</keyword>
<feature type="transmembrane region" description="Helical" evidence="10">
    <location>
        <begin position="237"/>
        <end position="258"/>
    </location>
</feature>
<name>A0A8J5EXQ3_ZINOF</name>
<evidence type="ECO:0000256" key="4">
    <source>
        <dbReference type="ARBA" id="ARBA00022676"/>
    </source>
</evidence>
<feature type="transmembrane region" description="Helical" evidence="10">
    <location>
        <begin position="135"/>
        <end position="159"/>
    </location>
</feature>
<dbReference type="GO" id="GO:0006487">
    <property type="term" value="P:protein N-linked glycosylation"/>
    <property type="evidence" value="ECO:0007669"/>
    <property type="project" value="TreeGrafter"/>
</dbReference>
<evidence type="ECO:0000256" key="8">
    <source>
        <dbReference type="ARBA" id="ARBA00022989"/>
    </source>
</evidence>
<sequence>MDTSIYIAQDQLFVPHMANVPADHIVHRYFLTTSNIFLLLPWYAVADIQVQKAQLEIGEMLPLSKFSFGGHATWNQAYPQLLCYIIYLLSILRCGVDVGGGSVRQGSPDPVVPQHRLRSASPLARPHLQRSPPALVLRYIGSLLLPIARRSIVLVLLLWSPALLIVDHIHFQYNGYLLGILLLSLSFLEEGRDLAAGIAFSVLICSKHLFLIAAPLYFVYLLRHYCRGSLWKASGRFLIMGGVVGAVFVAAFGPFFYYGQIQQVLSRLFPFGRGLCHAYWAPNFWVFYIVIDKLLAVVLSKLGFDIPSPEASFTGGLVGNSSHFAVLPQVTPLITFVTVLLSMSPCLIKAFQKPQAKHLIRWVAYAFTCGFMFGWHVHEKASLHFTIPLAVISVDSLNDARHYFLLSIVSCYSMFPLLFEPQEYPIKVLLLTLYAIAMWIGFSSYFKLVVVPAEDKAHTPSASDREETFIGKFGTIYLLGLLGVELWGQLLHPYIFGSSLPFLPLMMISIYCAIGMVCSWAWQLRQILQRT</sequence>
<keyword evidence="8 10" id="KW-1133">Transmembrane helix</keyword>
<feature type="transmembrane region" description="Helical" evidence="10">
    <location>
        <begin position="195"/>
        <end position="217"/>
    </location>
</feature>
<evidence type="ECO:0000256" key="5">
    <source>
        <dbReference type="ARBA" id="ARBA00022679"/>
    </source>
</evidence>
<feature type="transmembrane region" description="Helical" evidence="10">
    <location>
        <begin position="279"/>
        <end position="304"/>
    </location>
</feature>
<organism evidence="11 12">
    <name type="scientific">Zingiber officinale</name>
    <name type="common">Ginger</name>
    <name type="synonym">Amomum zingiber</name>
    <dbReference type="NCBI Taxonomy" id="94328"/>
    <lineage>
        <taxon>Eukaryota</taxon>
        <taxon>Viridiplantae</taxon>
        <taxon>Streptophyta</taxon>
        <taxon>Embryophyta</taxon>
        <taxon>Tracheophyta</taxon>
        <taxon>Spermatophyta</taxon>
        <taxon>Magnoliopsida</taxon>
        <taxon>Liliopsida</taxon>
        <taxon>Zingiberales</taxon>
        <taxon>Zingiberaceae</taxon>
        <taxon>Zingiber</taxon>
    </lineage>
</organism>
<protein>
    <recommendedName>
        <fullName evidence="10">Alpha-1,3-glucosyltransferase</fullName>
        <ecNumber evidence="10">2.4.1.-</ecNumber>
    </recommendedName>
</protein>
<keyword evidence="5 10" id="KW-0808">Transferase</keyword>
<keyword evidence="4 10" id="KW-0328">Glycosyltransferase</keyword>
<dbReference type="GO" id="GO:0042283">
    <property type="term" value="F:dolichyl pyrophosphate Glc1Man9GlcNAc2 alpha-1,3-glucosyltransferase activity"/>
    <property type="evidence" value="ECO:0007669"/>
    <property type="project" value="TreeGrafter"/>
</dbReference>
<evidence type="ECO:0000313" key="12">
    <source>
        <dbReference type="Proteomes" id="UP000734854"/>
    </source>
</evidence>
<gene>
    <name evidence="11" type="ORF">ZIOFF_065784</name>
</gene>
<comment type="subcellular location">
    <subcellularLocation>
        <location evidence="1 10">Endoplasmic reticulum membrane</location>
        <topology evidence="1 10">Multi-pass membrane protein</topology>
    </subcellularLocation>
</comment>
<evidence type="ECO:0000313" key="11">
    <source>
        <dbReference type="EMBL" id="KAG6476542.1"/>
    </source>
</evidence>
<dbReference type="InterPro" id="IPR004856">
    <property type="entry name" value="Glyco_trans_ALG6/ALG8"/>
</dbReference>
<dbReference type="Proteomes" id="UP000734854">
    <property type="component" value="Unassembled WGS sequence"/>
</dbReference>
<dbReference type="Pfam" id="PF03155">
    <property type="entry name" value="Alg6_Alg8"/>
    <property type="match status" value="1"/>
</dbReference>
<comment type="caution">
    <text evidence="11">The sequence shown here is derived from an EMBL/GenBank/DDBJ whole genome shotgun (WGS) entry which is preliminary data.</text>
</comment>
<feature type="transmembrane region" description="Helical" evidence="10">
    <location>
        <begin position="359"/>
        <end position="378"/>
    </location>
</feature>
<evidence type="ECO:0000256" key="9">
    <source>
        <dbReference type="ARBA" id="ARBA00023136"/>
    </source>
</evidence>
<evidence type="ECO:0000256" key="2">
    <source>
        <dbReference type="ARBA" id="ARBA00004922"/>
    </source>
</evidence>